<accession>A0ABD2Q9A9</accession>
<sequence>MRPLPQRPDEGGKTGRHIHIMHNCFTLSVADNIIHRYRMDITEARRYKSDDTLGECIPLKNKEKRLYAKEVVKL</sequence>
<evidence type="ECO:0000313" key="2">
    <source>
        <dbReference type="Proteomes" id="UP001626550"/>
    </source>
</evidence>
<dbReference type="Proteomes" id="UP001626550">
    <property type="component" value="Unassembled WGS sequence"/>
</dbReference>
<protein>
    <submittedName>
        <fullName evidence="1">Uncharacterized protein</fullName>
    </submittedName>
</protein>
<keyword evidence="2" id="KW-1185">Reference proteome</keyword>
<gene>
    <name evidence="1" type="ORF">Ciccas_006054</name>
</gene>
<dbReference type="AlphaFoldDB" id="A0ABD2Q9A9"/>
<proteinExistence type="predicted"/>
<evidence type="ECO:0000313" key="1">
    <source>
        <dbReference type="EMBL" id="KAL3315311.1"/>
    </source>
</evidence>
<organism evidence="1 2">
    <name type="scientific">Cichlidogyrus casuarinus</name>
    <dbReference type="NCBI Taxonomy" id="1844966"/>
    <lineage>
        <taxon>Eukaryota</taxon>
        <taxon>Metazoa</taxon>
        <taxon>Spiralia</taxon>
        <taxon>Lophotrochozoa</taxon>
        <taxon>Platyhelminthes</taxon>
        <taxon>Monogenea</taxon>
        <taxon>Monopisthocotylea</taxon>
        <taxon>Dactylogyridea</taxon>
        <taxon>Ancyrocephalidae</taxon>
        <taxon>Cichlidogyrus</taxon>
    </lineage>
</organism>
<reference evidence="1 2" key="1">
    <citation type="submission" date="2024-11" db="EMBL/GenBank/DDBJ databases">
        <title>Adaptive evolution of stress response genes in parasites aligns with host niche diversity.</title>
        <authorList>
            <person name="Hahn C."/>
            <person name="Resl P."/>
        </authorList>
    </citation>
    <scope>NUCLEOTIDE SEQUENCE [LARGE SCALE GENOMIC DNA]</scope>
    <source>
        <strain evidence="1">EGGRZ-B1_66</strain>
        <tissue evidence="1">Body</tissue>
    </source>
</reference>
<name>A0ABD2Q9A9_9PLAT</name>
<comment type="caution">
    <text evidence="1">The sequence shown here is derived from an EMBL/GenBank/DDBJ whole genome shotgun (WGS) entry which is preliminary data.</text>
</comment>
<dbReference type="EMBL" id="JBJKFK010000778">
    <property type="protein sequence ID" value="KAL3315311.1"/>
    <property type="molecule type" value="Genomic_DNA"/>
</dbReference>